<dbReference type="Pfam" id="PF00704">
    <property type="entry name" value="Glyco_hydro_18"/>
    <property type="match status" value="1"/>
</dbReference>
<dbReference type="GO" id="GO:0005975">
    <property type="term" value="P:carbohydrate metabolic process"/>
    <property type="evidence" value="ECO:0007669"/>
    <property type="project" value="InterPro"/>
</dbReference>
<dbReference type="Proteomes" id="UP000184442">
    <property type="component" value="Unassembled WGS sequence"/>
</dbReference>
<protein>
    <submittedName>
        <fullName evidence="5">Spore germination protein YaaH</fullName>
    </submittedName>
</protein>
<feature type="domain" description="SLH" evidence="3">
    <location>
        <begin position="142"/>
        <end position="199"/>
    </location>
</feature>
<gene>
    <name evidence="5" type="ORF">SAMN02745176_01722</name>
</gene>
<dbReference type="InterPro" id="IPR001119">
    <property type="entry name" value="SLH_dom"/>
</dbReference>
<organism evidence="5 6">
    <name type="scientific">Lutispora thermophila DSM 19022</name>
    <dbReference type="NCBI Taxonomy" id="1122184"/>
    <lineage>
        <taxon>Bacteria</taxon>
        <taxon>Bacillati</taxon>
        <taxon>Bacillota</taxon>
        <taxon>Clostridia</taxon>
        <taxon>Lutisporales</taxon>
        <taxon>Lutisporaceae</taxon>
        <taxon>Lutispora</taxon>
    </lineage>
</organism>
<dbReference type="InterPro" id="IPR001223">
    <property type="entry name" value="Glyco_hydro18_cat"/>
</dbReference>
<evidence type="ECO:0000313" key="5">
    <source>
        <dbReference type="EMBL" id="SHI89416.1"/>
    </source>
</evidence>
<feature type="domain" description="SLH" evidence="3">
    <location>
        <begin position="200"/>
        <end position="263"/>
    </location>
</feature>
<dbReference type="InterPro" id="IPR017853">
    <property type="entry name" value="GH"/>
</dbReference>
<evidence type="ECO:0000256" key="2">
    <source>
        <dbReference type="SAM" id="Phobius"/>
    </source>
</evidence>
<proteinExistence type="predicted"/>
<dbReference type="GO" id="GO:0008061">
    <property type="term" value="F:chitin binding"/>
    <property type="evidence" value="ECO:0007669"/>
    <property type="project" value="InterPro"/>
</dbReference>
<dbReference type="STRING" id="1122184.SAMN02745176_01722"/>
<reference evidence="5 6" key="1">
    <citation type="submission" date="2016-11" db="EMBL/GenBank/DDBJ databases">
        <authorList>
            <person name="Jaros S."/>
            <person name="Januszkiewicz K."/>
            <person name="Wedrychowicz H."/>
        </authorList>
    </citation>
    <scope>NUCLEOTIDE SEQUENCE [LARGE SCALE GENOMIC DNA]</scope>
    <source>
        <strain evidence="5 6">DSM 19022</strain>
    </source>
</reference>
<keyword evidence="2" id="KW-1133">Transmembrane helix</keyword>
<evidence type="ECO:0000259" key="4">
    <source>
        <dbReference type="PROSITE" id="PS51910"/>
    </source>
</evidence>
<evidence type="ECO:0000259" key="3">
    <source>
        <dbReference type="PROSITE" id="PS51272"/>
    </source>
</evidence>
<dbReference type="Pfam" id="PF00395">
    <property type="entry name" value="SLH"/>
    <property type="match status" value="3"/>
</dbReference>
<dbReference type="PANTHER" id="PTHR46066:SF2">
    <property type="entry name" value="CHITINASE DOMAIN-CONTAINING PROTEIN 1"/>
    <property type="match status" value="1"/>
</dbReference>
<feature type="domain" description="GH18" evidence="4">
    <location>
        <begin position="389"/>
        <end position="705"/>
    </location>
</feature>
<dbReference type="PANTHER" id="PTHR46066">
    <property type="entry name" value="CHITINASE DOMAIN-CONTAINING PROTEIN 1 FAMILY MEMBER"/>
    <property type="match status" value="1"/>
</dbReference>
<dbReference type="OrthoDB" id="9775889at2"/>
<dbReference type="PROSITE" id="PS51910">
    <property type="entry name" value="GH18_2"/>
    <property type="match status" value="1"/>
</dbReference>
<keyword evidence="2" id="KW-0472">Membrane</keyword>
<name>A0A1M6EVJ1_9FIRM</name>
<keyword evidence="1" id="KW-0677">Repeat</keyword>
<accession>A0A1M6EVJ1</accession>
<feature type="domain" description="SLH" evidence="3">
    <location>
        <begin position="78"/>
        <end position="141"/>
    </location>
</feature>
<feature type="transmembrane region" description="Helical" evidence="2">
    <location>
        <begin position="33"/>
        <end position="54"/>
    </location>
</feature>
<dbReference type="SUPFAM" id="SSF51445">
    <property type="entry name" value="(Trans)glycosidases"/>
    <property type="match status" value="1"/>
</dbReference>
<dbReference type="InterPro" id="IPR029070">
    <property type="entry name" value="Chitinase_insertion_sf"/>
</dbReference>
<dbReference type="EMBL" id="FQZS01000010">
    <property type="protein sequence ID" value="SHI89416.1"/>
    <property type="molecule type" value="Genomic_DNA"/>
</dbReference>
<dbReference type="InterPro" id="IPR011583">
    <property type="entry name" value="Chitinase_II/V-like_cat"/>
</dbReference>
<dbReference type="AlphaFoldDB" id="A0A1M6EVJ1"/>
<dbReference type="Gene3D" id="3.10.50.10">
    <property type="match status" value="1"/>
</dbReference>
<evidence type="ECO:0000313" key="6">
    <source>
        <dbReference type="Proteomes" id="UP000184442"/>
    </source>
</evidence>
<dbReference type="SMART" id="SM00636">
    <property type="entry name" value="Glyco_18"/>
    <property type="match status" value="1"/>
</dbReference>
<keyword evidence="6" id="KW-1185">Reference proteome</keyword>
<dbReference type="Gene3D" id="3.20.20.80">
    <property type="entry name" value="Glycosidases"/>
    <property type="match status" value="1"/>
</dbReference>
<keyword evidence="2" id="KW-0812">Transmembrane</keyword>
<sequence>MIWQYIPMKYGLHNAIIYIAKGGGIMSYNKNLYINYIIVVLIFVLVASFIISTVNAETNTYKNYNSEISSTELFQPNANFTSFNDVKGHWAEKYMNELSYMEILNGFVDKTMKPDRVITRSEFITMVVRVMDLKDNGRKYSNYTDIPENHWAYSYINKAKGYGLLDYFNGKYFYPNKIITREEMAIIISKALPQNFQVDKQVSFSDIKSDYANKKSIDKAASAGIINGKPDGSFSPQGSSSRAEAAAMIYRFINLEADEQESVILNFAKGYETNIIKSANEKSSTLTGVIEKSIGKEKNVNNERKKVVLELKKLNLSRLLGQVHVNIIQNSLYKVVAEISYELTVERGVSKKTVYTITKILYMTYRDGSLKVYDSSLNYSVVSQEGSNKKINLTWDYIYKKTPDMTGVQKIDGLDVVSPTWFVLQDESINILDKADISYTNWAHDKGYNVWPLFGNGFDKEMTAKVLGNPSKRTKLVNKIIELSLKYNADGINMDFENMRTEDSDEYTLLIKELSEKAKEKGLYVSVDVTPINKHSNWSTCYNRKDLSKYADYIIIMGYDQHWEGSPVSGSVAQLNWVEDSLKKILEEVPADKLILAVPFYTRLWQETYVNGKTVVTSKALSMEEGEKAIKENNAIKVWDEESGQYYAEYKKDGSLYRIWLEDENSIKRKVQLANKYDIAGVASWRKGFEKPEIWNVIDSVLSAASL</sequence>
<evidence type="ECO:0000256" key="1">
    <source>
        <dbReference type="ARBA" id="ARBA00022737"/>
    </source>
</evidence>
<dbReference type="PROSITE" id="PS51272">
    <property type="entry name" value="SLH"/>
    <property type="match status" value="3"/>
</dbReference>